<dbReference type="ProteomicsDB" id="320670"/>
<accession>A2A447</accession>
<dbReference type="PANTHER" id="PTHR47465">
    <property type="entry name" value="MCG113260-RELATED-RELATED"/>
    <property type="match status" value="1"/>
</dbReference>
<dbReference type="RNAct" id="A2A447">
    <property type="molecule type" value="protein"/>
</dbReference>
<accession>D3Z3D1</accession>
<dbReference type="PANTHER" id="PTHR47465:SF1">
    <property type="entry name" value="REPRODUCTIVE HOMEOBOX 1-RELATED"/>
    <property type="match status" value="1"/>
</dbReference>
<dbReference type="GO" id="GO:0003677">
    <property type="term" value="F:DNA binding"/>
    <property type="evidence" value="ECO:0007669"/>
    <property type="project" value="UniProtKB-UniRule"/>
</dbReference>
<evidence type="ECO:0000256" key="7">
    <source>
        <dbReference type="RuleBase" id="RU000682"/>
    </source>
</evidence>
<evidence type="ECO:0000256" key="1">
    <source>
        <dbReference type="ARBA" id="ARBA00023125"/>
    </source>
</evidence>
<evidence type="ECO:0000256" key="3">
    <source>
        <dbReference type="ARBA" id="ARBA00023242"/>
    </source>
</evidence>
<evidence type="ECO:0000313" key="12">
    <source>
        <dbReference type="Proteomes" id="UP000000589"/>
    </source>
</evidence>
<keyword evidence="3 6" id="KW-0539">Nucleus</keyword>
<keyword evidence="1 6" id="KW-0238">DNA-binding</keyword>
<dbReference type="UCSC" id="uc009syq.1">
    <property type="organism name" value="mouse"/>
</dbReference>
<dbReference type="GeneTree" id="ENSGT01050000245028"/>
<dbReference type="PaxDb" id="10090-ENSMUSP00000110845"/>
<dbReference type="FunCoup" id="A2A447">
    <property type="interactions" value="46"/>
</dbReference>
<evidence type="ECO:0000256" key="5">
    <source>
        <dbReference type="ARBA" id="ARBA00061489"/>
    </source>
</evidence>
<dbReference type="VEuPathDB" id="HostDB:ENSMUSG00000079638"/>
<comment type="function">
    <text evidence="4">Transcription factor maybe involved in reproductive processes. Modulates expression of target genes encoding proteins involved in processes relevant to spermatogenesis.</text>
</comment>
<dbReference type="InterPro" id="IPR009057">
    <property type="entry name" value="Homeodomain-like_sf"/>
</dbReference>
<reference evidence="10 12" key="1">
    <citation type="journal article" date="2009" name="PLoS Biol.">
        <title>Lineage-specific biology revealed by a finished genome assembly of the mouse.</title>
        <authorList>
            <consortium name="Mouse Genome Sequencing Consortium"/>
            <person name="Church D.M."/>
            <person name="Goodstadt L."/>
            <person name="Hillier L.W."/>
            <person name="Zody M.C."/>
            <person name="Goldstein S."/>
            <person name="She X."/>
            <person name="Bult C.J."/>
            <person name="Agarwala R."/>
            <person name="Cherry J.L."/>
            <person name="DiCuccio M."/>
            <person name="Hlavina W."/>
            <person name="Kapustin Y."/>
            <person name="Meric P."/>
            <person name="Maglott D."/>
            <person name="Birtle Z."/>
            <person name="Marques A.C."/>
            <person name="Graves T."/>
            <person name="Zhou S."/>
            <person name="Teague B."/>
            <person name="Potamousis K."/>
            <person name="Churas C."/>
            <person name="Place M."/>
            <person name="Herschleb J."/>
            <person name="Runnheim R."/>
            <person name="Forrest D."/>
            <person name="Amos-Landgraf J."/>
            <person name="Schwartz D.C."/>
            <person name="Cheng Z."/>
            <person name="Lindblad-Toh K."/>
            <person name="Eichler E.E."/>
            <person name="Ponting C.P."/>
        </authorList>
    </citation>
    <scope>NUCLEOTIDE SEQUENCE [LARGE SCALE GENOMIC DNA]</scope>
    <source>
        <strain evidence="10 12">C57BL/6J</strain>
    </source>
</reference>
<protein>
    <submittedName>
        <fullName evidence="10">Reproductive homeobox 2B</fullName>
    </submittedName>
</protein>
<dbReference type="HOGENOM" id="CLU_111625_0_0_1"/>
<dbReference type="SMART" id="SM00389">
    <property type="entry name" value="HOX"/>
    <property type="match status" value="1"/>
</dbReference>
<dbReference type="DNASU" id="100039913"/>
<dbReference type="RefSeq" id="NP_001092786.1">
    <property type="nucleotide sequence ID" value="NM_001099316.1"/>
</dbReference>
<dbReference type="CTD" id="100039913"/>
<evidence type="ECO:0000259" key="9">
    <source>
        <dbReference type="PROSITE" id="PS50071"/>
    </source>
</evidence>
<dbReference type="OMA" id="RWACTHP"/>
<dbReference type="CDD" id="cd00086">
    <property type="entry name" value="homeodomain"/>
    <property type="match status" value="1"/>
</dbReference>
<dbReference type="SMR" id="A2A447"/>
<evidence type="ECO:0000256" key="6">
    <source>
        <dbReference type="PROSITE-ProRule" id="PRU00108"/>
    </source>
</evidence>
<organism evidence="10 12">
    <name type="scientific">Mus musculus</name>
    <name type="common">Mouse</name>
    <dbReference type="NCBI Taxonomy" id="10090"/>
    <lineage>
        <taxon>Eukaryota</taxon>
        <taxon>Metazoa</taxon>
        <taxon>Chordata</taxon>
        <taxon>Craniata</taxon>
        <taxon>Vertebrata</taxon>
        <taxon>Euteleostomi</taxon>
        <taxon>Mammalia</taxon>
        <taxon>Eutheria</taxon>
        <taxon>Euarchontoglires</taxon>
        <taxon>Glires</taxon>
        <taxon>Rodentia</taxon>
        <taxon>Myomorpha</taxon>
        <taxon>Muroidea</taxon>
        <taxon>Muridae</taxon>
        <taxon>Murinae</taxon>
        <taxon>Mus</taxon>
        <taxon>Mus</taxon>
    </lineage>
</organism>
<dbReference type="OrthoDB" id="6159439at2759"/>
<dbReference type="PhosphoSitePlus" id="A2A447"/>
<dbReference type="GeneID" id="100039913"/>
<dbReference type="InterPro" id="IPR001356">
    <property type="entry name" value="HD"/>
</dbReference>
<feature type="region of interest" description="Disordered" evidence="8">
    <location>
        <begin position="1"/>
        <end position="106"/>
    </location>
</feature>
<dbReference type="GO" id="GO:0010628">
    <property type="term" value="P:positive regulation of gene expression"/>
    <property type="evidence" value="ECO:0007669"/>
    <property type="project" value="UniProtKB-ARBA"/>
</dbReference>
<dbReference type="iPTMnet" id="A2A447"/>
<dbReference type="GO" id="GO:0006357">
    <property type="term" value="P:regulation of transcription by RNA polymerase II"/>
    <property type="evidence" value="ECO:0000318"/>
    <property type="project" value="GO_Central"/>
</dbReference>
<sequence length="191" mass="21049">MERQSVNYKLDVGPEEDEENANGIKTLMVLLAGEGRNEGESGPGLPGSGASAAEGYRAGEISAGGPAAPVADLMDNSNQEDLGATGCDQEKEKQPEEPVPDSMGDLENVKHVSGPWSTVNPVRVLVPKFRHGWQQSFNVLQLQELESIFQCNHYISTKEANRLARSMGVSEATVQEWFLKRREKYRSYKRL</sequence>
<keyword evidence="2 6" id="KW-0371">Homeobox</keyword>
<evidence type="ECO:0000313" key="10">
    <source>
        <dbReference type="Ensembl" id="ENSMUSP00000110845.4"/>
    </source>
</evidence>
<evidence type="ECO:0000256" key="8">
    <source>
        <dbReference type="SAM" id="MobiDB-lite"/>
    </source>
</evidence>
<comment type="subcellular location">
    <subcellularLocation>
        <location evidence="6 7">Nucleus</location>
    </subcellularLocation>
</comment>
<dbReference type="KEGG" id="mmu:100039913"/>
<dbReference type="STRING" id="10090.ENSMUSP00000110845"/>
<dbReference type="GO" id="GO:0005634">
    <property type="term" value="C:nucleus"/>
    <property type="evidence" value="ECO:0000318"/>
    <property type="project" value="GO_Central"/>
</dbReference>
<proteinExistence type="inferred from homology"/>
<dbReference type="Proteomes" id="UP000000589">
    <property type="component" value="Chromosome X"/>
</dbReference>
<dbReference type="BioGRID-ORCS" id="100039913">
    <property type="hits" value="6 hits in 40 CRISPR screens"/>
</dbReference>
<dbReference type="Bgee" id="ENSMUSG00000079638">
    <property type="expression patterns" value="Expressed in mesodermal cell in embryo and 3 other cell types or tissues"/>
</dbReference>
<evidence type="ECO:0000256" key="4">
    <source>
        <dbReference type="ARBA" id="ARBA00053663"/>
    </source>
</evidence>
<reference evidence="10" key="4">
    <citation type="submission" date="2025-09" db="UniProtKB">
        <authorList>
            <consortium name="Ensembl"/>
        </authorList>
    </citation>
    <scope>IDENTIFICATION</scope>
    <source>
        <strain evidence="10">C57BL/6J</strain>
    </source>
</reference>
<dbReference type="InParanoid" id="A2A447"/>
<dbReference type="AGR" id="MGI:3770262"/>
<dbReference type="Ensembl" id="ENSMUST00000115191.7">
    <property type="protein sequence ID" value="ENSMUSP00000110845.4"/>
    <property type="gene ID" value="ENSMUSG00000079638.9"/>
</dbReference>
<dbReference type="SUPFAM" id="SSF46689">
    <property type="entry name" value="Homeodomain-like"/>
    <property type="match status" value="1"/>
</dbReference>
<comment type="similarity">
    <text evidence="5">Belongs to the paired-like homeobox family. PEPP subfamily.</text>
</comment>
<keyword evidence="12" id="KW-1185">Reference proteome</keyword>
<dbReference type="MGI" id="MGI:3770262">
    <property type="gene designation" value="Rhox2b"/>
</dbReference>
<reference evidence="10" key="3">
    <citation type="submission" date="2025-08" db="UniProtKB">
        <authorList>
            <consortium name="Ensembl"/>
        </authorList>
    </citation>
    <scope>IDENTIFICATION</scope>
    <source>
        <strain evidence="10">C57BL/6J</strain>
    </source>
</reference>
<dbReference type="PhylomeDB" id="A2A447"/>
<accession>D3Z3R8</accession>
<dbReference type="GO" id="GO:0001228">
    <property type="term" value="F:DNA-binding transcription activator activity, RNA polymerase II-specific"/>
    <property type="evidence" value="ECO:0000318"/>
    <property type="project" value="GO_Central"/>
</dbReference>
<evidence type="ECO:0000313" key="11">
    <source>
        <dbReference type="MGI" id="MGI:3770262"/>
    </source>
</evidence>
<name>A2A447_MOUSE</name>
<dbReference type="AlphaFoldDB" id="A2A447"/>
<gene>
    <name evidence="10 11" type="primary">Rhox2b</name>
    <name evidence="11" type="synonym">Rhox2d</name>
</gene>
<dbReference type="Pfam" id="PF00046">
    <property type="entry name" value="Homeodomain"/>
    <property type="match status" value="1"/>
</dbReference>
<dbReference type="PROSITE" id="PS50071">
    <property type="entry name" value="HOMEOBOX_2"/>
    <property type="match status" value="1"/>
</dbReference>
<reference evidence="10 12" key="2">
    <citation type="journal article" date="2011" name="PLoS Biol.">
        <title>Modernizing reference genome assemblies.</title>
        <authorList>
            <person name="Church D.M."/>
            <person name="Schneider V.A."/>
            <person name="Graves T."/>
            <person name="Auger K."/>
            <person name="Cunningham F."/>
            <person name="Bouk N."/>
            <person name="Chen H.C."/>
            <person name="Agarwala R."/>
            <person name="McLaren W.M."/>
            <person name="Ritchie G.R."/>
            <person name="Albracht D."/>
            <person name="Kremitzki M."/>
            <person name="Rock S."/>
            <person name="Kotkiewicz H."/>
            <person name="Kremitzki C."/>
            <person name="Wollam A."/>
            <person name="Trani L."/>
            <person name="Fulton L."/>
            <person name="Fulton R."/>
            <person name="Matthews L."/>
            <person name="Whitehead S."/>
            <person name="Chow W."/>
            <person name="Torrance J."/>
            <person name="Dunn M."/>
            <person name="Harden G."/>
            <person name="Threadgold G."/>
            <person name="Wood J."/>
            <person name="Collins J."/>
            <person name="Heath P."/>
            <person name="Griffiths G."/>
            <person name="Pelan S."/>
            <person name="Grafham D."/>
            <person name="Eichler E.E."/>
            <person name="Weinstock G."/>
            <person name="Mardis E.R."/>
            <person name="Wilson R.K."/>
            <person name="Howe K."/>
            <person name="Flicek P."/>
            <person name="Hubbard T."/>
        </authorList>
    </citation>
    <scope>NUCLEOTIDE SEQUENCE [LARGE SCALE GENOMIC DNA]</scope>
    <source>
        <strain evidence="10 12">C57BL/6J</strain>
    </source>
</reference>
<dbReference type="Gene3D" id="1.10.10.60">
    <property type="entry name" value="Homeodomain-like"/>
    <property type="match status" value="1"/>
</dbReference>
<evidence type="ECO:0000256" key="2">
    <source>
        <dbReference type="ARBA" id="ARBA00023155"/>
    </source>
</evidence>
<feature type="domain" description="Homeobox" evidence="9">
    <location>
        <begin position="128"/>
        <end position="188"/>
    </location>
</feature>
<dbReference type="FunFam" id="1.10.10.60:FF:000433">
    <property type="entry name" value="Reproductive homeobox 2B"/>
    <property type="match status" value="1"/>
</dbReference>
<feature type="DNA-binding region" description="Homeobox" evidence="6">
    <location>
        <begin position="130"/>
        <end position="189"/>
    </location>
</feature>